<evidence type="ECO:0000256" key="14">
    <source>
        <dbReference type="SAM" id="MobiDB-lite"/>
    </source>
</evidence>
<evidence type="ECO:0000313" key="16">
    <source>
        <dbReference type="EMBL" id="EXJ76022.1"/>
    </source>
</evidence>
<comment type="similarity">
    <text evidence="12 13">Belongs to the TRAFAC class myosin-kinesin ATPase superfamily. Kinesin family.</text>
</comment>
<dbReference type="InterPro" id="IPR027417">
    <property type="entry name" value="P-loop_NTPase"/>
</dbReference>
<dbReference type="GO" id="GO:0007018">
    <property type="term" value="P:microtubule-based movement"/>
    <property type="evidence" value="ECO:0007669"/>
    <property type="project" value="InterPro"/>
</dbReference>
<dbReference type="PROSITE" id="PS00411">
    <property type="entry name" value="KINESIN_MOTOR_1"/>
    <property type="match status" value="1"/>
</dbReference>
<comment type="caution">
    <text evidence="16">The sequence shown here is derived from an EMBL/GenBank/DDBJ whole genome shotgun (WGS) entry which is preliminary data.</text>
</comment>
<feature type="compositionally biased region" description="Basic and acidic residues" evidence="14">
    <location>
        <begin position="966"/>
        <end position="979"/>
    </location>
</feature>
<feature type="compositionally biased region" description="Low complexity" evidence="14">
    <location>
        <begin position="88"/>
        <end position="103"/>
    </location>
</feature>
<dbReference type="AlphaFoldDB" id="W9X6B7"/>
<dbReference type="GO" id="GO:0008017">
    <property type="term" value="F:microtubule binding"/>
    <property type="evidence" value="ECO:0007669"/>
    <property type="project" value="InterPro"/>
</dbReference>
<organism evidence="16 17">
    <name type="scientific">Cladophialophora psammophila CBS 110553</name>
    <dbReference type="NCBI Taxonomy" id="1182543"/>
    <lineage>
        <taxon>Eukaryota</taxon>
        <taxon>Fungi</taxon>
        <taxon>Dikarya</taxon>
        <taxon>Ascomycota</taxon>
        <taxon>Pezizomycotina</taxon>
        <taxon>Eurotiomycetes</taxon>
        <taxon>Chaetothyriomycetidae</taxon>
        <taxon>Chaetothyriales</taxon>
        <taxon>Herpotrichiellaceae</taxon>
        <taxon>Cladophialophora</taxon>
    </lineage>
</organism>
<dbReference type="InterPro" id="IPR027640">
    <property type="entry name" value="Kinesin-like_fam"/>
</dbReference>
<feature type="region of interest" description="Disordered" evidence="14">
    <location>
        <begin position="612"/>
        <end position="635"/>
    </location>
</feature>
<keyword evidence="17" id="KW-1185">Reference proteome</keyword>
<evidence type="ECO:0000256" key="10">
    <source>
        <dbReference type="ARBA" id="ARBA00023306"/>
    </source>
</evidence>
<dbReference type="FunFam" id="3.40.850.10:FF:000073">
    <property type="entry name" value="Kinesin-like protein"/>
    <property type="match status" value="1"/>
</dbReference>
<comment type="function">
    <text evidence="11">Required for assembly of the mitotic spindle.</text>
</comment>
<dbReference type="GO" id="GO:0005874">
    <property type="term" value="C:microtubule"/>
    <property type="evidence" value="ECO:0007669"/>
    <property type="project" value="UniProtKB-KW"/>
</dbReference>
<dbReference type="InterPro" id="IPR019821">
    <property type="entry name" value="Kinesin_motor_CS"/>
</dbReference>
<dbReference type="RefSeq" id="XP_007739339.1">
    <property type="nucleotide sequence ID" value="XM_007741149.1"/>
</dbReference>
<keyword evidence="10" id="KW-0131">Cell cycle</keyword>
<feature type="binding site" evidence="12">
    <location>
        <begin position="303"/>
        <end position="310"/>
    </location>
    <ligand>
        <name>ATP</name>
        <dbReference type="ChEBI" id="CHEBI:30616"/>
    </ligand>
</feature>
<evidence type="ECO:0000256" key="5">
    <source>
        <dbReference type="ARBA" id="ARBA00022776"/>
    </source>
</evidence>
<dbReference type="STRING" id="1182543.W9X6B7"/>
<evidence type="ECO:0000256" key="7">
    <source>
        <dbReference type="ARBA" id="ARBA00023054"/>
    </source>
</evidence>
<keyword evidence="7" id="KW-0175">Coiled coil</keyword>
<evidence type="ECO:0000256" key="6">
    <source>
        <dbReference type="ARBA" id="ARBA00022840"/>
    </source>
</evidence>
<dbReference type="Proteomes" id="UP000019471">
    <property type="component" value="Unassembled WGS sequence"/>
</dbReference>
<dbReference type="GO" id="GO:0005524">
    <property type="term" value="F:ATP binding"/>
    <property type="evidence" value="ECO:0007669"/>
    <property type="project" value="UniProtKB-UniRule"/>
</dbReference>
<keyword evidence="9" id="KW-0206">Cytoskeleton</keyword>
<feature type="domain" description="Kinesin motor" evidence="15">
    <location>
        <begin position="222"/>
        <end position="578"/>
    </location>
</feature>
<dbReference type="GO" id="GO:0003777">
    <property type="term" value="F:microtubule motor activity"/>
    <property type="evidence" value="ECO:0007669"/>
    <property type="project" value="InterPro"/>
</dbReference>
<dbReference type="SMART" id="SM00129">
    <property type="entry name" value="KISc"/>
    <property type="match status" value="1"/>
</dbReference>
<feature type="compositionally biased region" description="Polar residues" evidence="14">
    <location>
        <begin position="127"/>
        <end position="144"/>
    </location>
</feature>
<dbReference type="OrthoDB" id="3176171at2759"/>
<accession>W9X6B7</accession>
<dbReference type="HOGENOM" id="CLU_001485_24_0_1"/>
<dbReference type="PANTHER" id="PTHR47968:SF75">
    <property type="entry name" value="CENTROMERE-ASSOCIATED PROTEIN E"/>
    <property type="match status" value="1"/>
</dbReference>
<protein>
    <recommendedName>
        <fullName evidence="13">Kinesin-like protein</fullName>
    </recommendedName>
</protein>
<dbReference type="eggNOG" id="KOG0242">
    <property type="taxonomic scope" value="Eukaryota"/>
</dbReference>
<name>W9X6B7_9EURO</name>
<dbReference type="PRINTS" id="PR00380">
    <property type="entry name" value="KINESINHEAVY"/>
</dbReference>
<dbReference type="InterPro" id="IPR001752">
    <property type="entry name" value="Kinesin_motor_dom"/>
</dbReference>
<evidence type="ECO:0000256" key="13">
    <source>
        <dbReference type="RuleBase" id="RU000394"/>
    </source>
</evidence>
<evidence type="ECO:0000256" key="11">
    <source>
        <dbReference type="ARBA" id="ARBA00054086"/>
    </source>
</evidence>
<evidence type="ECO:0000313" key="17">
    <source>
        <dbReference type="Proteomes" id="UP000019471"/>
    </source>
</evidence>
<evidence type="ECO:0000259" key="15">
    <source>
        <dbReference type="PROSITE" id="PS50067"/>
    </source>
</evidence>
<dbReference type="Gene3D" id="3.40.850.10">
    <property type="entry name" value="Kinesin motor domain"/>
    <property type="match status" value="1"/>
</dbReference>
<reference evidence="16 17" key="1">
    <citation type="submission" date="2013-03" db="EMBL/GenBank/DDBJ databases">
        <title>The Genome Sequence of Cladophialophora psammophila CBS 110553.</title>
        <authorList>
            <consortium name="The Broad Institute Genomics Platform"/>
            <person name="Cuomo C."/>
            <person name="de Hoog S."/>
            <person name="Gorbushina A."/>
            <person name="Walker B."/>
            <person name="Young S.K."/>
            <person name="Zeng Q."/>
            <person name="Gargeya S."/>
            <person name="Fitzgerald M."/>
            <person name="Haas B."/>
            <person name="Abouelleil A."/>
            <person name="Allen A.W."/>
            <person name="Alvarado L."/>
            <person name="Arachchi H.M."/>
            <person name="Berlin A.M."/>
            <person name="Chapman S.B."/>
            <person name="Gainer-Dewar J."/>
            <person name="Goldberg J."/>
            <person name="Griggs A."/>
            <person name="Gujja S."/>
            <person name="Hansen M."/>
            <person name="Howarth C."/>
            <person name="Imamovic A."/>
            <person name="Ireland A."/>
            <person name="Larimer J."/>
            <person name="McCowan C."/>
            <person name="Murphy C."/>
            <person name="Pearson M."/>
            <person name="Poon T.W."/>
            <person name="Priest M."/>
            <person name="Roberts A."/>
            <person name="Saif S."/>
            <person name="Shea T."/>
            <person name="Sisk P."/>
            <person name="Sykes S."/>
            <person name="Wortman J."/>
            <person name="Nusbaum C."/>
            <person name="Birren B."/>
        </authorList>
    </citation>
    <scope>NUCLEOTIDE SEQUENCE [LARGE SCALE GENOMIC DNA]</scope>
    <source>
        <strain evidence="16 17">CBS 110553</strain>
    </source>
</reference>
<dbReference type="InterPro" id="IPR036961">
    <property type="entry name" value="Kinesin_motor_dom_sf"/>
</dbReference>
<feature type="region of interest" description="Disordered" evidence="14">
    <location>
        <begin position="1"/>
        <end position="217"/>
    </location>
</feature>
<evidence type="ECO:0000256" key="3">
    <source>
        <dbReference type="ARBA" id="ARBA00022618"/>
    </source>
</evidence>
<evidence type="ECO:0000256" key="12">
    <source>
        <dbReference type="PROSITE-ProRule" id="PRU00283"/>
    </source>
</evidence>
<dbReference type="SUPFAM" id="SSF52540">
    <property type="entry name" value="P-loop containing nucleoside triphosphate hydrolases"/>
    <property type="match status" value="1"/>
</dbReference>
<proteinExistence type="inferred from homology"/>
<keyword evidence="13" id="KW-0493">Microtubule</keyword>
<evidence type="ECO:0000256" key="1">
    <source>
        <dbReference type="ARBA" id="ARBA00004245"/>
    </source>
</evidence>
<dbReference type="GO" id="GO:0051301">
    <property type="term" value="P:cell division"/>
    <property type="evidence" value="ECO:0007669"/>
    <property type="project" value="UniProtKB-KW"/>
</dbReference>
<comment type="subcellular location">
    <subcellularLocation>
        <location evidence="1">Cytoplasm</location>
        <location evidence="1">Cytoskeleton</location>
    </subcellularLocation>
</comment>
<feature type="compositionally biased region" description="Basic and acidic residues" evidence="14">
    <location>
        <begin position="619"/>
        <end position="635"/>
    </location>
</feature>
<keyword evidence="6 12" id="KW-0067">ATP-binding</keyword>
<feature type="compositionally biased region" description="Basic and acidic residues" evidence="14">
    <location>
        <begin position="195"/>
        <end position="217"/>
    </location>
</feature>
<feature type="compositionally biased region" description="Low complexity" evidence="14">
    <location>
        <begin position="165"/>
        <end position="185"/>
    </location>
</feature>
<keyword evidence="8 12" id="KW-0505">Motor protein</keyword>
<feature type="region of interest" description="Disordered" evidence="14">
    <location>
        <begin position="833"/>
        <end position="895"/>
    </location>
</feature>
<evidence type="ECO:0000256" key="4">
    <source>
        <dbReference type="ARBA" id="ARBA00022741"/>
    </source>
</evidence>
<keyword evidence="2" id="KW-0963">Cytoplasm</keyword>
<evidence type="ECO:0000256" key="2">
    <source>
        <dbReference type="ARBA" id="ARBA00022490"/>
    </source>
</evidence>
<dbReference type="Pfam" id="PF00225">
    <property type="entry name" value="Kinesin"/>
    <property type="match status" value="1"/>
</dbReference>
<feature type="compositionally biased region" description="Pro residues" evidence="14">
    <location>
        <begin position="16"/>
        <end position="25"/>
    </location>
</feature>
<feature type="region of interest" description="Disordered" evidence="14">
    <location>
        <begin position="728"/>
        <end position="748"/>
    </location>
</feature>
<feature type="compositionally biased region" description="Polar residues" evidence="14">
    <location>
        <begin position="836"/>
        <end position="848"/>
    </location>
</feature>
<dbReference type="PROSITE" id="PS50067">
    <property type="entry name" value="KINESIN_MOTOR_2"/>
    <property type="match status" value="1"/>
</dbReference>
<feature type="region of interest" description="Disordered" evidence="14">
    <location>
        <begin position="780"/>
        <end position="802"/>
    </location>
</feature>
<feature type="compositionally biased region" description="Low complexity" evidence="14">
    <location>
        <begin position="924"/>
        <end position="935"/>
    </location>
</feature>
<keyword evidence="5" id="KW-0498">Mitosis</keyword>
<dbReference type="PANTHER" id="PTHR47968">
    <property type="entry name" value="CENTROMERE PROTEIN E"/>
    <property type="match status" value="1"/>
</dbReference>
<gene>
    <name evidence="16" type="ORF">A1O5_00530</name>
</gene>
<dbReference type="EMBL" id="AMGX01000001">
    <property type="protein sequence ID" value="EXJ76022.1"/>
    <property type="molecule type" value="Genomic_DNA"/>
</dbReference>
<sequence length="979" mass="105253">MSLPVLSRPLADPPTGALPPIPTSKPPRKSLPQTPSRLKAPSRPSALPTPQPVQSAPDLSLEKPSGIPSSKGVRKTVSIGSFPQPPNASSRPPTSASMTSTSSTKKRTSDGGHSAQNASIRSKKSPRTSVAASFRSSQTPSLLNSAGDGMTISAKFGKRISDAQSSIHSPPQSRSSSANGSYSTSATTFEEGEEDNRGRTKELDEGMADSKRNSKGKEVKGNVIVSVRVRPDAGAPSNAQSEGEWMVDGRRALVAYRGKEGGDYHLDNVFTTHDDNAKVYDAAAKRLVRRVMEGYHGTVFAYGMTGTGKTFSMQGTMSSPGVIPLAITDIFSYIRETPHREFLLRVSYLEIYNEKIHDLLAVPVGAGVGQQQEEIKLREDSKRGVYATPLKEEIVQSPTQLLRVIHRGDTARRTGSTQFNARSSRSHAVVQIVVESRERIPGSGSLQENGKRVAMLPGGVRVSTLSLIDLAGSERAAEDKERRAEGAHINKSLLTLGTVIAKLSGNRDKNGNPMDKDGKHLPYRDSKLTRLLQPALSGNSLVSILCTIQIGAGLTTAGNNHTGETLNTLKFAARAKNNIVSHAKRAAEEMGSVNAGLLERYRAEIASLRSQLEGQQKSAVEKEERQLEKEAEQRHEEQMLEMQLARTALKERIEHLNRLILCSKSTGVNSGTVSALGMHSRLSGGTEYAGSRSVRSSASQSTLGVAPSLGRHPSVASLGGVASASGHLSFSGIPDEDEEGSGDLGDGRAPLQAQVRALQADLQDKTRYISTLEKRLLQARRSSHSRVSMAFNKPAGDDSEMQRRLDEKDAMIADLQKTVAALRSAVRKREIAELTPDTSSSEFKQNRAQTGHQSNSSNSSSQLSVSTQQVLSGGPRSPLTTSPMAILSPQKAMEKKRKTVDEMSRMLDEMIQDKVESGQLNRLSSSVRVPSRGSSATRRHSRRLSMTGSNGAAPTGPAMGSMIASLRERDSMIEAKDSS</sequence>
<dbReference type="GeneID" id="19185266"/>
<evidence type="ECO:0000256" key="9">
    <source>
        <dbReference type="ARBA" id="ARBA00023212"/>
    </source>
</evidence>
<keyword evidence="3" id="KW-0132">Cell division</keyword>
<evidence type="ECO:0000256" key="8">
    <source>
        <dbReference type="ARBA" id="ARBA00023175"/>
    </source>
</evidence>
<feature type="compositionally biased region" description="Low complexity" evidence="14">
    <location>
        <begin position="849"/>
        <end position="873"/>
    </location>
</feature>
<feature type="region of interest" description="Disordered" evidence="14">
    <location>
        <begin position="915"/>
        <end position="979"/>
    </location>
</feature>
<keyword evidence="4 12" id="KW-0547">Nucleotide-binding</keyword>